<dbReference type="InterPro" id="IPR041682">
    <property type="entry name" value="AAA_14"/>
</dbReference>
<evidence type="ECO:0000313" key="4">
    <source>
        <dbReference type="Proteomes" id="UP000245539"/>
    </source>
</evidence>
<comment type="caution">
    <text evidence="3">The sequence shown here is derived from an EMBL/GenBank/DDBJ whole genome shotgun (WGS) entry which is preliminary data.</text>
</comment>
<evidence type="ECO:0008006" key="5">
    <source>
        <dbReference type="Google" id="ProtNLM"/>
    </source>
</evidence>
<dbReference type="EMBL" id="QGKM01000043">
    <property type="protein sequence ID" value="PWQ95642.1"/>
    <property type="molecule type" value="Genomic_DNA"/>
</dbReference>
<keyword evidence="4" id="KW-1185">Reference proteome</keyword>
<dbReference type="InterPro" id="IPR025420">
    <property type="entry name" value="DUF4143"/>
</dbReference>
<gene>
    <name evidence="3" type="ORF">DKW60_14595</name>
</gene>
<evidence type="ECO:0000259" key="2">
    <source>
        <dbReference type="Pfam" id="PF13635"/>
    </source>
</evidence>
<sequence>MFHREAVQDIANWYQQKQRKPLVIRGARQVGKTTSVRLAAESLGIPIIEINLERHTDLAPLFDQYRLDDLLFNFSLLSGESLSKDSTAILFLDEAQAIPSAYSCLRYFWEDMPNLAVILTGSLLDQVLNNYQLPSPVGRIEPYFMGPLRFDEFLLAINAKQELKALSMLTQENMHLIPESLHEKLLGLVRRYTLTGGMPHCVQIGIESNFNHADILKYQTALLQTYKDDFAKYRGSQSSLTLNAFFNGILGQIGQQFSHKQANEIANQSSGNNRQLNMALEQFQEARLFYRVLHSNANAIPLGSETKIRISKFLFIDIGLLLSAQGLPAQEVMTANLEMANRGALAEQFVGQQLLYAKAEYVNPELYYWHPPKSEAQAEVDYLFVSGNTIVPVEVKAGSTGTIKSLQSYVIKKQADRAVRISSAKPSVNHLVAKSNRQTRDFTLVNIPFYLVNRLDKLVSK</sequence>
<reference evidence="3 4" key="1">
    <citation type="submission" date="2018-05" db="EMBL/GenBank/DDBJ databases">
        <title>Leucothrix arctica sp. nov., isolated from Arctic seawater.</title>
        <authorList>
            <person name="Choi A."/>
            <person name="Baek K."/>
        </authorList>
    </citation>
    <scope>NUCLEOTIDE SEQUENCE [LARGE SCALE GENOMIC DNA]</scope>
    <source>
        <strain evidence="3 4">JCM 18388</strain>
    </source>
</reference>
<dbReference type="InterPro" id="IPR027417">
    <property type="entry name" value="P-loop_NTPase"/>
</dbReference>
<protein>
    <recommendedName>
        <fullName evidence="5">AAA family ATPase</fullName>
    </recommendedName>
</protein>
<dbReference type="Pfam" id="PF13173">
    <property type="entry name" value="AAA_14"/>
    <property type="match status" value="1"/>
</dbReference>
<dbReference type="PANTHER" id="PTHR33295">
    <property type="entry name" value="ATPASE"/>
    <property type="match status" value="1"/>
</dbReference>
<dbReference type="Gene3D" id="3.40.50.300">
    <property type="entry name" value="P-loop containing nucleotide triphosphate hydrolases"/>
    <property type="match status" value="1"/>
</dbReference>
<dbReference type="PANTHER" id="PTHR33295:SF7">
    <property type="entry name" value="ATPASE"/>
    <property type="match status" value="1"/>
</dbReference>
<proteinExistence type="predicted"/>
<dbReference type="AlphaFoldDB" id="A0A317CHC7"/>
<accession>A0A317CHC7</accession>
<organism evidence="3 4">
    <name type="scientific">Leucothrix pacifica</name>
    <dbReference type="NCBI Taxonomy" id="1247513"/>
    <lineage>
        <taxon>Bacteria</taxon>
        <taxon>Pseudomonadati</taxon>
        <taxon>Pseudomonadota</taxon>
        <taxon>Gammaproteobacteria</taxon>
        <taxon>Thiotrichales</taxon>
        <taxon>Thiotrichaceae</taxon>
        <taxon>Leucothrix</taxon>
    </lineage>
</organism>
<evidence type="ECO:0000313" key="3">
    <source>
        <dbReference type="EMBL" id="PWQ95642.1"/>
    </source>
</evidence>
<dbReference type="RefSeq" id="WP_109838398.1">
    <property type="nucleotide sequence ID" value="NZ_QGKM01000043.1"/>
</dbReference>
<evidence type="ECO:0000259" key="1">
    <source>
        <dbReference type="Pfam" id="PF13173"/>
    </source>
</evidence>
<dbReference type="Pfam" id="PF13635">
    <property type="entry name" value="DUF4143"/>
    <property type="match status" value="1"/>
</dbReference>
<dbReference type="Proteomes" id="UP000245539">
    <property type="component" value="Unassembled WGS sequence"/>
</dbReference>
<feature type="domain" description="DUF4143" evidence="2">
    <location>
        <begin position="228"/>
        <end position="398"/>
    </location>
</feature>
<name>A0A317CHC7_9GAMM</name>
<dbReference type="OrthoDB" id="9801806at2"/>
<dbReference type="SUPFAM" id="SSF52540">
    <property type="entry name" value="P-loop containing nucleoside triphosphate hydrolases"/>
    <property type="match status" value="1"/>
</dbReference>
<feature type="domain" description="AAA" evidence="1">
    <location>
        <begin position="19"/>
        <end position="154"/>
    </location>
</feature>